<proteinExistence type="predicted"/>
<dbReference type="PANTHER" id="PTHR38030:SF2">
    <property type="entry name" value="PROTOPORPHYRINOGEN IX DEHYDROGENASE [QUINONE]"/>
    <property type="match status" value="1"/>
</dbReference>
<keyword evidence="3" id="KW-1185">Reference proteome</keyword>
<dbReference type="GO" id="GO:0010181">
    <property type="term" value="F:FMN binding"/>
    <property type="evidence" value="ECO:0007669"/>
    <property type="project" value="TreeGrafter"/>
</dbReference>
<name>A0A398B4D9_9BACI</name>
<feature type="domain" description="Flavodoxin" evidence="1">
    <location>
        <begin position="6"/>
        <end position="139"/>
    </location>
</feature>
<evidence type="ECO:0000313" key="2">
    <source>
        <dbReference type="EMBL" id="RID84451.1"/>
    </source>
</evidence>
<dbReference type="AlphaFoldDB" id="A0A398B4D9"/>
<comment type="caution">
    <text evidence="2">The sequence shown here is derived from an EMBL/GenBank/DDBJ whole genome shotgun (WGS) entry which is preliminary data.</text>
</comment>
<dbReference type="SUPFAM" id="SSF52218">
    <property type="entry name" value="Flavoproteins"/>
    <property type="match status" value="1"/>
</dbReference>
<dbReference type="InterPro" id="IPR026816">
    <property type="entry name" value="Flavodoxin_dom"/>
</dbReference>
<reference evidence="2 3" key="1">
    <citation type="submission" date="2018-08" db="EMBL/GenBank/DDBJ databases">
        <title>Bacillus jemisoniae sp. nov., Bacillus chryseoplanitiae sp. nov., Bacillus resnikiae sp. nov., and Bacillus frankliniae sp. nov., isolated from Viking spacecraft and associated surfaces.</title>
        <authorList>
            <person name="Seuylemezian A."/>
            <person name="Vaishampayan P."/>
        </authorList>
    </citation>
    <scope>NUCLEOTIDE SEQUENCE [LARGE SCALE GENOMIC DNA]</scope>
    <source>
        <strain evidence="2 3">JJ-247</strain>
    </source>
</reference>
<dbReference type="Pfam" id="PF12724">
    <property type="entry name" value="Flavodoxin_5"/>
    <property type="match status" value="1"/>
</dbReference>
<protein>
    <submittedName>
        <fullName evidence="2">Flavodoxin</fullName>
    </submittedName>
</protein>
<dbReference type="OrthoDB" id="2146857at2"/>
<dbReference type="Proteomes" id="UP000265816">
    <property type="component" value="Unassembled WGS sequence"/>
</dbReference>
<organism evidence="2 3">
    <name type="scientific">Mesobacillus zeae</name>
    <dbReference type="NCBI Taxonomy" id="1917180"/>
    <lineage>
        <taxon>Bacteria</taxon>
        <taxon>Bacillati</taxon>
        <taxon>Bacillota</taxon>
        <taxon>Bacilli</taxon>
        <taxon>Bacillales</taxon>
        <taxon>Bacillaceae</taxon>
        <taxon>Mesobacillus</taxon>
    </lineage>
</organism>
<evidence type="ECO:0000313" key="3">
    <source>
        <dbReference type="Proteomes" id="UP000265816"/>
    </source>
</evidence>
<dbReference type="EMBL" id="QWVT01000021">
    <property type="protein sequence ID" value="RID84451.1"/>
    <property type="molecule type" value="Genomic_DNA"/>
</dbReference>
<gene>
    <name evidence="2" type="ORF">D1970_13035</name>
</gene>
<dbReference type="Gene3D" id="3.40.50.360">
    <property type="match status" value="1"/>
</dbReference>
<sequence length="166" mass="18757">MKMATLIAYASKYGCTKKCAGILWGKMEDRTDLLNVKKEKKVDLSQYDKVIISGSIYAGKIQKEVTRFCEKHLDELLQKKVGLFICCMENGDEAENELKHSFPELLLEHAIISEFFGGELTVSEMNLFDKFVIKMIARDGDKIPAEDTSTVSNEKISTFANRMNTA</sequence>
<accession>A0A398B4D9</accession>
<dbReference type="InterPro" id="IPR052200">
    <property type="entry name" value="Protoporphyrinogen_IX_DH"/>
</dbReference>
<dbReference type="GO" id="GO:0006783">
    <property type="term" value="P:heme biosynthetic process"/>
    <property type="evidence" value="ECO:0007669"/>
    <property type="project" value="TreeGrafter"/>
</dbReference>
<dbReference type="InterPro" id="IPR029039">
    <property type="entry name" value="Flavoprotein-like_sf"/>
</dbReference>
<dbReference type="GO" id="GO:0070819">
    <property type="term" value="F:menaquinone-dependent protoporphyrinogen oxidase activity"/>
    <property type="evidence" value="ECO:0007669"/>
    <property type="project" value="TreeGrafter"/>
</dbReference>
<evidence type="ECO:0000259" key="1">
    <source>
        <dbReference type="Pfam" id="PF12724"/>
    </source>
</evidence>
<dbReference type="PANTHER" id="PTHR38030">
    <property type="entry name" value="PROTOPORPHYRINOGEN IX DEHYDROGENASE [MENAQUINONE]"/>
    <property type="match status" value="1"/>
</dbReference>